<reference evidence="2 3" key="1">
    <citation type="journal article" date="2022" name="Nat. Ecol. Evol.">
        <title>A masculinizing supergene underlies an exaggerated male reproductive morph in a spider.</title>
        <authorList>
            <person name="Hendrickx F."/>
            <person name="De Corte Z."/>
            <person name="Sonet G."/>
            <person name="Van Belleghem S.M."/>
            <person name="Kostlbacher S."/>
            <person name="Vangestel C."/>
        </authorList>
    </citation>
    <scope>NUCLEOTIDE SEQUENCE [LARGE SCALE GENOMIC DNA]</scope>
    <source>
        <strain evidence="2">W744_W776</strain>
    </source>
</reference>
<gene>
    <name evidence="2" type="ORF">JTE90_002051</name>
</gene>
<evidence type="ECO:0000256" key="1">
    <source>
        <dbReference type="SAM" id="MobiDB-lite"/>
    </source>
</evidence>
<sequence>MPGGRIPRSQGRGEMWRLGVSVPETGLAASPDRGCCKYRRGGRPHSGSPFPRGRGAPETRRVHLWKWRSLKRTRWDPKDGELFPGQDEARGNSVEVRSGSDVQIDVRSGSSGVRTNRTNLVVGSLRSFPQDSWRSLNSVSLVKRMIRGLGAEKDLNLFSNFKWVRSPPCMTEGRTRTG</sequence>
<name>A0AAV6TFA3_9ARAC</name>
<dbReference type="AlphaFoldDB" id="A0AAV6TFA3"/>
<evidence type="ECO:0000313" key="2">
    <source>
        <dbReference type="EMBL" id="KAG8170479.1"/>
    </source>
</evidence>
<keyword evidence="3" id="KW-1185">Reference proteome</keyword>
<evidence type="ECO:0000313" key="3">
    <source>
        <dbReference type="Proteomes" id="UP000827092"/>
    </source>
</evidence>
<dbReference type="Proteomes" id="UP000827092">
    <property type="component" value="Unassembled WGS sequence"/>
</dbReference>
<proteinExistence type="predicted"/>
<organism evidence="2 3">
    <name type="scientific">Oedothorax gibbosus</name>
    <dbReference type="NCBI Taxonomy" id="931172"/>
    <lineage>
        <taxon>Eukaryota</taxon>
        <taxon>Metazoa</taxon>
        <taxon>Ecdysozoa</taxon>
        <taxon>Arthropoda</taxon>
        <taxon>Chelicerata</taxon>
        <taxon>Arachnida</taxon>
        <taxon>Araneae</taxon>
        <taxon>Araneomorphae</taxon>
        <taxon>Entelegynae</taxon>
        <taxon>Araneoidea</taxon>
        <taxon>Linyphiidae</taxon>
        <taxon>Erigoninae</taxon>
        <taxon>Oedothorax</taxon>
    </lineage>
</organism>
<comment type="caution">
    <text evidence="2">The sequence shown here is derived from an EMBL/GenBank/DDBJ whole genome shotgun (WGS) entry which is preliminary data.</text>
</comment>
<dbReference type="EMBL" id="JAFNEN010005380">
    <property type="protein sequence ID" value="KAG8170479.1"/>
    <property type="molecule type" value="Genomic_DNA"/>
</dbReference>
<accession>A0AAV6TFA3</accession>
<protein>
    <submittedName>
        <fullName evidence="2">Uncharacterized protein</fullName>
    </submittedName>
</protein>
<feature type="region of interest" description="Disordered" evidence="1">
    <location>
        <begin position="37"/>
        <end position="58"/>
    </location>
</feature>